<proteinExistence type="predicted"/>
<organism evidence="2 3">
    <name type="scientific">Caerostris extrusa</name>
    <name type="common">Bark spider</name>
    <name type="synonym">Caerostris bankana</name>
    <dbReference type="NCBI Taxonomy" id="172846"/>
    <lineage>
        <taxon>Eukaryota</taxon>
        <taxon>Metazoa</taxon>
        <taxon>Ecdysozoa</taxon>
        <taxon>Arthropoda</taxon>
        <taxon>Chelicerata</taxon>
        <taxon>Arachnida</taxon>
        <taxon>Araneae</taxon>
        <taxon>Araneomorphae</taxon>
        <taxon>Entelegynae</taxon>
        <taxon>Araneoidea</taxon>
        <taxon>Araneidae</taxon>
        <taxon>Caerostris</taxon>
    </lineage>
</organism>
<keyword evidence="3" id="KW-1185">Reference proteome</keyword>
<evidence type="ECO:0000256" key="1">
    <source>
        <dbReference type="SAM" id="MobiDB-lite"/>
    </source>
</evidence>
<dbReference type="EMBL" id="BPLR01021460">
    <property type="protein sequence ID" value="GIX89888.1"/>
    <property type="molecule type" value="Genomic_DNA"/>
</dbReference>
<comment type="caution">
    <text evidence="2">The sequence shown here is derived from an EMBL/GenBank/DDBJ whole genome shotgun (WGS) entry which is preliminary data.</text>
</comment>
<dbReference type="AlphaFoldDB" id="A0AAV4NZW8"/>
<gene>
    <name evidence="2" type="ORF">CEXT_346671</name>
</gene>
<name>A0AAV4NZW8_CAEEX</name>
<feature type="region of interest" description="Disordered" evidence="1">
    <location>
        <begin position="1"/>
        <end position="30"/>
    </location>
</feature>
<dbReference type="Proteomes" id="UP001054945">
    <property type="component" value="Unassembled WGS sequence"/>
</dbReference>
<reference evidence="2 3" key="1">
    <citation type="submission" date="2021-06" db="EMBL/GenBank/DDBJ databases">
        <title>Caerostris extrusa draft genome.</title>
        <authorList>
            <person name="Kono N."/>
            <person name="Arakawa K."/>
        </authorList>
    </citation>
    <scope>NUCLEOTIDE SEQUENCE [LARGE SCALE GENOMIC DNA]</scope>
</reference>
<protein>
    <submittedName>
        <fullName evidence="2">Uncharacterized protein</fullName>
    </submittedName>
</protein>
<evidence type="ECO:0000313" key="2">
    <source>
        <dbReference type="EMBL" id="GIX89888.1"/>
    </source>
</evidence>
<accession>A0AAV4NZW8</accession>
<evidence type="ECO:0000313" key="3">
    <source>
        <dbReference type="Proteomes" id="UP001054945"/>
    </source>
</evidence>
<sequence length="118" mass="12812">MTDEQKQTTLNGFEETQEGWTAKPVVGGTPLHGESCLKSHVLPALRKHPERVCSLVARGRSCIDRSLALLSLFCSTRLGCCRAGIRAGGCRIWHSVAHSGKNMTGIDFICGSGVWKDE</sequence>